<feature type="chain" id="PRO_5045330479" evidence="2">
    <location>
        <begin position="26"/>
        <end position="318"/>
    </location>
</feature>
<protein>
    <submittedName>
        <fullName evidence="3">Enterochelin esterase-like enzyme</fullName>
    </submittedName>
</protein>
<evidence type="ECO:0000313" key="4">
    <source>
        <dbReference type="Proteomes" id="UP001229346"/>
    </source>
</evidence>
<dbReference type="InterPro" id="IPR029058">
    <property type="entry name" value="AB_hydrolase_fold"/>
</dbReference>
<dbReference type="Pfam" id="PF00756">
    <property type="entry name" value="Esterase"/>
    <property type="match status" value="1"/>
</dbReference>
<dbReference type="EMBL" id="JAUSSU010000008">
    <property type="protein sequence ID" value="MDQ0114563.1"/>
    <property type="molecule type" value="Genomic_DNA"/>
</dbReference>
<evidence type="ECO:0000256" key="2">
    <source>
        <dbReference type="SAM" id="SignalP"/>
    </source>
</evidence>
<organism evidence="3 4">
    <name type="scientific">Paenibacillus harenae</name>
    <dbReference type="NCBI Taxonomy" id="306543"/>
    <lineage>
        <taxon>Bacteria</taxon>
        <taxon>Bacillati</taxon>
        <taxon>Bacillota</taxon>
        <taxon>Bacilli</taxon>
        <taxon>Bacillales</taxon>
        <taxon>Paenibacillaceae</taxon>
        <taxon>Paenibacillus</taxon>
    </lineage>
</organism>
<dbReference type="InterPro" id="IPR050583">
    <property type="entry name" value="Mycobacterial_A85_antigen"/>
</dbReference>
<dbReference type="PANTHER" id="PTHR48098:SF1">
    <property type="entry name" value="DIACYLGLYCEROL ACYLTRANSFERASE_MYCOLYLTRANSFERASE AG85A"/>
    <property type="match status" value="1"/>
</dbReference>
<gene>
    <name evidence="3" type="ORF">J2T15_004019</name>
</gene>
<keyword evidence="4" id="KW-1185">Reference proteome</keyword>
<dbReference type="PANTHER" id="PTHR48098">
    <property type="entry name" value="ENTEROCHELIN ESTERASE-RELATED"/>
    <property type="match status" value="1"/>
</dbReference>
<dbReference type="PROSITE" id="PS51257">
    <property type="entry name" value="PROKAR_LIPOPROTEIN"/>
    <property type="match status" value="1"/>
</dbReference>
<reference evidence="3 4" key="1">
    <citation type="submission" date="2023-07" db="EMBL/GenBank/DDBJ databases">
        <title>Sorghum-associated microbial communities from plants grown in Nebraska, USA.</title>
        <authorList>
            <person name="Schachtman D."/>
        </authorList>
    </citation>
    <scope>NUCLEOTIDE SEQUENCE [LARGE SCALE GENOMIC DNA]</scope>
    <source>
        <strain evidence="3 4">CC482</strain>
    </source>
</reference>
<sequence length="318" mass="34829">MKHLVKAIVLVAIYLLFLTSCSGSSAPQAENDESGNDPTVEAVAPTPEPPVSGSKVEQIQFDSQALGKEMHATVYLPPDYSPDFRYPVLYLFHGYGGSHGDYFTYLHLDALADRLLQEDLIHPLIIVAPEYGNSFGVNSKPGEGNDPGSVSIGPYEDYLIQEIIPFIDTHYSTQASKAGRYIGGISMGGYASLYLGLTHHELFSKIGAHSAALWTYTSSDQFTDQRDWLYADERLRSGRDPFILAAPENLGEMEIYLDAGKGDALAEKDYELYTLLKTKNADVTWATAAGGHDAAYWGGQLEAYLGFYAGTHHVRSTP</sequence>
<comment type="caution">
    <text evidence="3">The sequence shown here is derived from an EMBL/GenBank/DDBJ whole genome shotgun (WGS) entry which is preliminary data.</text>
</comment>
<name>A0ABT9U699_PAEHA</name>
<keyword evidence="2" id="KW-0732">Signal</keyword>
<proteinExistence type="predicted"/>
<evidence type="ECO:0000256" key="1">
    <source>
        <dbReference type="SAM" id="MobiDB-lite"/>
    </source>
</evidence>
<dbReference type="RefSeq" id="WP_307205953.1">
    <property type="nucleotide sequence ID" value="NZ_JAUSSU010000008.1"/>
</dbReference>
<feature type="region of interest" description="Disordered" evidence="1">
    <location>
        <begin position="26"/>
        <end position="54"/>
    </location>
</feature>
<evidence type="ECO:0000313" key="3">
    <source>
        <dbReference type="EMBL" id="MDQ0114563.1"/>
    </source>
</evidence>
<feature type="signal peptide" evidence="2">
    <location>
        <begin position="1"/>
        <end position="25"/>
    </location>
</feature>
<accession>A0ABT9U699</accession>
<dbReference type="Proteomes" id="UP001229346">
    <property type="component" value="Unassembled WGS sequence"/>
</dbReference>
<dbReference type="SUPFAM" id="SSF53474">
    <property type="entry name" value="alpha/beta-Hydrolases"/>
    <property type="match status" value="1"/>
</dbReference>
<dbReference type="InterPro" id="IPR000801">
    <property type="entry name" value="Esterase-like"/>
</dbReference>
<dbReference type="Gene3D" id="3.40.50.1820">
    <property type="entry name" value="alpha/beta hydrolase"/>
    <property type="match status" value="1"/>
</dbReference>